<protein>
    <recommendedName>
        <fullName evidence="4">DUF2884 family protein</fullName>
    </recommendedName>
</protein>
<dbReference type="InterPro" id="IPR021307">
    <property type="entry name" value="DUF2884"/>
</dbReference>
<dbReference type="Proteomes" id="UP000006683">
    <property type="component" value="Chromosome"/>
</dbReference>
<reference evidence="2 3" key="1">
    <citation type="journal article" date="2010" name="Stand. Genomic Sci.">
        <title>Complete genome sequence of Ferrimonas balearica type strain (PAT).</title>
        <authorList>
            <person name="Nolan M."/>
            <person name="Sikorski J."/>
            <person name="Davenport K."/>
            <person name="Lucas S."/>
            <person name="Glavina Del Rio T."/>
            <person name="Tice H."/>
            <person name="Cheng J."/>
            <person name="Goodwin L."/>
            <person name="Pitluck S."/>
            <person name="Liolios K."/>
            <person name="Ivanova N."/>
            <person name="Mavromatis K."/>
            <person name="Ovchinnikova G."/>
            <person name="Pati A."/>
            <person name="Chen A."/>
            <person name="Palaniappan K."/>
            <person name="Land M."/>
            <person name="Hauser L."/>
            <person name="Chang Y."/>
            <person name="Jeffries C."/>
            <person name="Tapia R."/>
            <person name="Brettin T."/>
            <person name="Detter J."/>
            <person name="Han C."/>
            <person name="Yasawong M."/>
            <person name="Rohde M."/>
            <person name="Tindall B."/>
            <person name="Goker M."/>
            <person name="Woyke T."/>
            <person name="Bristow J."/>
            <person name="Eisen J."/>
            <person name="Markowitz V."/>
            <person name="Hugenholtz P."/>
            <person name="Kyrpides N."/>
            <person name="Klenk H."/>
            <person name="Lapidus A."/>
        </authorList>
    </citation>
    <scope>NUCLEOTIDE SEQUENCE [LARGE SCALE GENOMIC DNA]</scope>
    <source>
        <strain evidence="3">DSM 9799 / CCM 4581 / KCTC 23876 / PAT</strain>
    </source>
</reference>
<feature type="chain" id="PRO_5003151600" description="DUF2884 family protein" evidence="1">
    <location>
        <begin position="20"/>
        <end position="270"/>
    </location>
</feature>
<gene>
    <name evidence="2" type="ordered locus">Fbal_2952</name>
</gene>
<proteinExistence type="predicted"/>
<sequence length="270" mass="30035">MIARSVMLALALFGFGAAAEPSQFNFGDECELSLSYDIELERDSLEVSDAGESLYRIQGDQLWVRGKSVDLDASQRTLVRDYHAEMERQLPKVVELVNDALMLAGTALDTVFTELSDFGLDPSQGTDVMARIQDKVNASMRTENGGIRLSANAMDNFSDELDQTLETEIESVISASMGGMLMALGQAMSEGDSGDFEQRMEDFGTRMERMGERIETEMEAQATALEQRANAMCSEWQQLDLLEQKMQRQIPQLAEFDLVVQGDPELAMLR</sequence>
<keyword evidence="1" id="KW-0732">Signal</keyword>
<evidence type="ECO:0008006" key="4">
    <source>
        <dbReference type="Google" id="ProtNLM"/>
    </source>
</evidence>
<evidence type="ECO:0000256" key="1">
    <source>
        <dbReference type="SAM" id="SignalP"/>
    </source>
</evidence>
<dbReference type="KEGG" id="fbl:Fbal_2952"/>
<dbReference type="Pfam" id="PF11101">
    <property type="entry name" value="DUF2884"/>
    <property type="match status" value="1"/>
</dbReference>
<dbReference type="AlphaFoldDB" id="E1STC0"/>
<dbReference type="HOGENOM" id="CLU_087938_0_0_6"/>
<feature type="signal peptide" evidence="1">
    <location>
        <begin position="1"/>
        <end position="19"/>
    </location>
</feature>
<accession>E1STC0</accession>
<organism evidence="2 3">
    <name type="scientific">Ferrimonas balearica (strain DSM 9799 / CCM 4581 / KCTC 23876 / PAT)</name>
    <dbReference type="NCBI Taxonomy" id="550540"/>
    <lineage>
        <taxon>Bacteria</taxon>
        <taxon>Pseudomonadati</taxon>
        <taxon>Pseudomonadota</taxon>
        <taxon>Gammaproteobacteria</taxon>
        <taxon>Alteromonadales</taxon>
        <taxon>Ferrimonadaceae</taxon>
        <taxon>Ferrimonas</taxon>
    </lineage>
</organism>
<dbReference type="STRING" id="550540.Fbal_2952"/>
<keyword evidence="3" id="KW-1185">Reference proteome</keyword>
<dbReference type="EMBL" id="CP002209">
    <property type="protein sequence ID" value="ADN77154.1"/>
    <property type="molecule type" value="Genomic_DNA"/>
</dbReference>
<evidence type="ECO:0000313" key="3">
    <source>
        <dbReference type="Proteomes" id="UP000006683"/>
    </source>
</evidence>
<name>E1STC0_FERBD</name>
<evidence type="ECO:0000313" key="2">
    <source>
        <dbReference type="EMBL" id="ADN77154.1"/>
    </source>
</evidence>
<dbReference type="eggNOG" id="ENOG502Z7W2">
    <property type="taxonomic scope" value="Bacteria"/>
</dbReference>